<evidence type="ECO:0000256" key="1">
    <source>
        <dbReference type="ARBA" id="ARBA00022679"/>
    </source>
</evidence>
<evidence type="ECO:0000259" key="5">
    <source>
        <dbReference type="Pfam" id="PF08545"/>
    </source>
</evidence>
<feature type="transmembrane region" description="Helical" evidence="3">
    <location>
        <begin position="321"/>
        <end position="338"/>
    </location>
</feature>
<dbReference type="GO" id="GO:0004315">
    <property type="term" value="F:3-oxoacyl-[acyl-carrier-protein] synthase activity"/>
    <property type="evidence" value="ECO:0007669"/>
    <property type="project" value="InterPro"/>
</dbReference>
<evidence type="ECO:0000256" key="2">
    <source>
        <dbReference type="ARBA" id="ARBA00023315"/>
    </source>
</evidence>
<proteinExistence type="inferred from homology"/>
<dbReference type="HAMAP" id="MF_02249">
    <property type="entry name" value="BioZ"/>
    <property type="match status" value="1"/>
</dbReference>
<keyword evidence="1 6" id="KW-0808">Transferase</keyword>
<dbReference type="CDD" id="cd00830">
    <property type="entry name" value="KAS_III"/>
    <property type="match status" value="1"/>
</dbReference>
<dbReference type="NCBIfam" id="NF006829">
    <property type="entry name" value="PRK09352.1"/>
    <property type="match status" value="1"/>
</dbReference>
<evidence type="ECO:0000256" key="3">
    <source>
        <dbReference type="SAM" id="Phobius"/>
    </source>
</evidence>
<dbReference type="GO" id="GO:0033818">
    <property type="term" value="F:beta-ketoacyl-acyl-carrier-protein synthase III activity"/>
    <property type="evidence" value="ECO:0007669"/>
    <property type="project" value="UniProtKB-EC"/>
</dbReference>
<dbReference type="EMBL" id="DSGB01000006">
    <property type="protein sequence ID" value="HER96965.1"/>
    <property type="molecule type" value="Genomic_DNA"/>
</dbReference>
<dbReference type="InterPro" id="IPR013747">
    <property type="entry name" value="ACP_syn_III_C"/>
</dbReference>
<organism evidence="6">
    <name type="scientific">Rhodothermus marinus</name>
    <name type="common">Rhodothermus obamensis</name>
    <dbReference type="NCBI Taxonomy" id="29549"/>
    <lineage>
        <taxon>Bacteria</taxon>
        <taxon>Pseudomonadati</taxon>
        <taxon>Rhodothermota</taxon>
        <taxon>Rhodothermia</taxon>
        <taxon>Rhodothermales</taxon>
        <taxon>Rhodothermaceae</taxon>
        <taxon>Rhodothermus</taxon>
    </lineage>
</organism>
<keyword evidence="2 6" id="KW-0012">Acyltransferase</keyword>
<name>A0A7V2F855_RHOMR</name>
<dbReference type="InterPro" id="IPR046403">
    <property type="entry name" value="BioZ"/>
</dbReference>
<dbReference type="AlphaFoldDB" id="A0A7V2F855"/>
<evidence type="ECO:0000259" key="4">
    <source>
        <dbReference type="Pfam" id="PF08541"/>
    </source>
</evidence>
<feature type="domain" description="Beta-ketoacyl-[acyl-carrier-protein] synthase III N-terminal" evidence="5">
    <location>
        <begin position="123"/>
        <end position="200"/>
    </location>
</feature>
<dbReference type="GO" id="GO:0006633">
    <property type="term" value="P:fatty acid biosynthetic process"/>
    <property type="evidence" value="ECO:0007669"/>
    <property type="project" value="InterPro"/>
</dbReference>
<dbReference type="InterPro" id="IPR013751">
    <property type="entry name" value="ACP_syn_III_N"/>
</dbReference>
<sequence>MPTKPLVEKHVGRVVPVQRSVVLGLGAALPAQREPSAEAERRLGLPPGWILERTGIRERPLAAPDEATSDLATRASAAALAQAGLPAEAIGLLLLATSTPDHLLPPTAPVVAHRLGLSRAGAIDLAGACSGFLYALALADSYVRLHHTYALVVAANVLSRRINPNDPKTSALFADGAGAVVLGPSEGPSGIVAYWLGADGSCWDALYIPAGGSRLPLTPERVARGEHLMEMRNGQALFRRAALGMAEAAHRVLAQADLPMDAVSWWIPHQANHRLIEEARRQLGFPQARTLNLVDRLGNSSAATIPLVLALEAHRFQPGDLLLCTAVGAGLLAAAVLLRW</sequence>
<dbReference type="InterPro" id="IPR016039">
    <property type="entry name" value="Thiolase-like"/>
</dbReference>
<dbReference type="Pfam" id="PF08545">
    <property type="entry name" value="ACP_syn_III"/>
    <property type="match status" value="1"/>
</dbReference>
<dbReference type="PANTHER" id="PTHR34069">
    <property type="entry name" value="3-OXOACYL-[ACYL-CARRIER-PROTEIN] SYNTHASE 3"/>
    <property type="match status" value="1"/>
</dbReference>
<reference evidence="6" key="1">
    <citation type="journal article" date="2020" name="mSystems">
        <title>Genome- and Community-Level Interaction Insights into Carbon Utilization and Element Cycling Functions of Hydrothermarchaeota in Hydrothermal Sediment.</title>
        <authorList>
            <person name="Zhou Z."/>
            <person name="Liu Y."/>
            <person name="Xu W."/>
            <person name="Pan J."/>
            <person name="Luo Z.H."/>
            <person name="Li M."/>
        </authorList>
    </citation>
    <scope>NUCLEOTIDE SEQUENCE [LARGE SCALE GENOMIC DNA]</scope>
    <source>
        <strain evidence="6">SpSt-143</strain>
    </source>
</reference>
<dbReference type="GO" id="GO:0009102">
    <property type="term" value="P:biotin biosynthetic process"/>
    <property type="evidence" value="ECO:0007669"/>
    <property type="project" value="UniProtKB-UniPathway"/>
</dbReference>
<accession>A0A7V2F855</accession>
<dbReference type="Gene3D" id="3.40.47.10">
    <property type="match status" value="1"/>
</dbReference>
<keyword evidence="3" id="KW-0812">Transmembrane</keyword>
<dbReference type="PANTHER" id="PTHR34069:SF2">
    <property type="entry name" value="BETA-KETOACYL-[ACYL-CARRIER-PROTEIN] SYNTHASE III"/>
    <property type="match status" value="1"/>
</dbReference>
<gene>
    <name evidence="6" type="ORF">ENO59_10740</name>
</gene>
<evidence type="ECO:0000313" key="6">
    <source>
        <dbReference type="EMBL" id="HER96965.1"/>
    </source>
</evidence>
<dbReference type="UniPathway" id="UPA00078"/>
<protein>
    <submittedName>
        <fullName evidence="6">Beta-ketoacyl-ACP synthase 3</fullName>
        <ecNumber evidence="6">2.3.1.180</ecNumber>
    </submittedName>
</protein>
<dbReference type="GO" id="GO:0044550">
    <property type="term" value="P:secondary metabolite biosynthetic process"/>
    <property type="evidence" value="ECO:0007669"/>
    <property type="project" value="TreeGrafter"/>
</dbReference>
<comment type="caution">
    <text evidence="6">The sequence shown here is derived from an EMBL/GenBank/DDBJ whole genome shotgun (WGS) entry which is preliminary data.</text>
</comment>
<feature type="domain" description="Beta-ketoacyl-[acyl-carrier-protein] synthase III C-terminal" evidence="4">
    <location>
        <begin position="253"/>
        <end position="340"/>
    </location>
</feature>
<dbReference type="SUPFAM" id="SSF53901">
    <property type="entry name" value="Thiolase-like"/>
    <property type="match status" value="1"/>
</dbReference>
<dbReference type="Pfam" id="PF08541">
    <property type="entry name" value="ACP_syn_III_C"/>
    <property type="match status" value="1"/>
</dbReference>
<keyword evidence="3" id="KW-0472">Membrane</keyword>
<dbReference type="EC" id="2.3.1.180" evidence="6"/>
<keyword evidence="3" id="KW-1133">Transmembrane helix</keyword>